<dbReference type="AlphaFoldDB" id="A0A7S7SM43"/>
<keyword evidence="1 6" id="KW-0436">Ligase</keyword>
<dbReference type="PANTHER" id="PTHR12835">
    <property type="entry name" value="BIOTIN PROTEIN LIGASE"/>
    <property type="match status" value="1"/>
</dbReference>
<dbReference type="CDD" id="cd16442">
    <property type="entry name" value="BPL"/>
    <property type="match status" value="1"/>
</dbReference>
<evidence type="ECO:0000259" key="5">
    <source>
        <dbReference type="PROSITE" id="PS51733"/>
    </source>
</evidence>
<dbReference type="Pfam" id="PF02237">
    <property type="entry name" value="BPL_C"/>
    <property type="match status" value="1"/>
</dbReference>
<evidence type="ECO:0000313" key="7">
    <source>
        <dbReference type="Proteomes" id="UP000593892"/>
    </source>
</evidence>
<proteinExistence type="predicted"/>
<dbReference type="Proteomes" id="UP000593892">
    <property type="component" value="Chromosome"/>
</dbReference>
<dbReference type="Gene3D" id="2.30.30.100">
    <property type="match status" value="1"/>
</dbReference>
<dbReference type="InterPro" id="IPR004143">
    <property type="entry name" value="BPL_LPL_catalytic"/>
</dbReference>
<evidence type="ECO:0000256" key="4">
    <source>
        <dbReference type="ARBA" id="ARBA00047846"/>
    </source>
</evidence>
<reference evidence="6 7" key="1">
    <citation type="submission" date="2020-10" db="EMBL/GenBank/DDBJ databases">
        <title>Complete genome sequence of Paludibaculum fermentans P105T, a facultatively anaerobic acidobacterium capable of dissimilatory Fe(III) reduction.</title>
        <authorList>
            <person name="Dedysh S.N."/>
            <person name="Beletsky A.V."/>
            <person name="Kulichevskaya I.S."/>
            <person name="Mardanov A.V."/>
            <person name="Ravin N.V."/>
        </authorList>
    </citation>
    <scope>NUCLEOTIDE SEQUENCE [LARGE SCALE GENOMIC DNA]</scope>
    <source>
        <strain evidence="6 7">P105</strain>
    </source>
</reference>
<dbReference type="EMBL" id="CP063849">
    <property type="protein sequence ID" value="QOY89121.1"/>
    <property type="molecule type" value="Genomic_DNA"/>
</dbReference>
<dbReference type="PANTHER" id="PTHR12835:SF5">
    <property type="entry name" value="BIOTIN--PROTEIN LIGASE"/>
    <property type="match status" value="1"/>
</dbReference>
<dbReference type="InterPro" id="IPR045864">
    <property type="entry name" value="aa-tRNA-synth_II/BPL/LPL"/>
</dbReference>
<dbReference type="NCBIfam" id="TIGR00121">
    <property type="entry name" value="birA_ligase"/>
    <property type="match status" value="1"/>
</dbReference>
<dbReference type="GO" id="GO:0005737">
    <property type="term" value="C:cytoplasm"/>
    <property type="evidence" value="ECO:0007669"/>
    <property type="project" value="TreeGrafter"/>
</dbReference>
<comment type="catalytic activity">
    <reaction evidence="4">
        <text>biotin + L-lysyl-[protein] + ATP = N(6)-biotinyl-L-lysyl-[protein] + AMP + diphosphate + H(+)</text>
        <dbReference type="Rhea" id="RHEA:11756"/>
        <dbReference type="Rhea" id="RHEA-COMP:9752"/>
        <dbReference type="Rhea" id="RHEA-COMP:10505"/>
        <dbReference type="ChEBI" id="CHEBI:15378"/>
        <dbReference type="ChEBI" id="CHEBI:29969"/>
        <dbReference type="ChEBI" id="CHEBI:30616"/>
        <dbReference type="ChEBI" id="CHEBI:33019"/>
        <dbReference type="ChEBI" id="CHEBI:57586"/>
        <dbReference type="ChEBI" id="CHEBI:83144"/>
        <dbReference type="ChEBI" id="CHEBI:456215"/>
        <dbReference type="EC" id="6.3.4.15"/>
    </reaction>
</comment>
<dbReference type="SUPFAM" id="SSF55681">
    <property type="entry name" value="Class II aaRS and biotin synthetases"/>
    <property type="match status" value="1"/>
</dbReference>
<dbReference type="GO" id="GO:0004077">
    <property type="term" value="F:biotin--[biotin carboxyl-carrier protein] ligase activity"/>
    <property type="evidence" value="ECO:0007669"/>
    <property type="project" value="UniProtKB-EC"/>
</dbReference>
<dbReference type="Gene3D" id="3.30.930.10">
    <property type="entry name" value="Bira Bifunctional Protein, Domain 2"/>
    <property type="match status" value="1"/>
</dbReference>
<evidence type="ECO:0000256" key="3">
    <source>
        <dbReference type="ARBA" id="ARBA00024227"/>
    </source>
</evidence>
<keyword evidence="2" id="KW-0092">Biotin</keyword>
<dbReference type="InterPro" id="IPR003142">
    <property type="entry name" value="BPL_C"/>
</dbReference>
<evidence type="ECO:0000313" key="6">
    <source>
        <dbReference type="EMBL" id="QOY89121.1"/>
    </source>
</evidence>
<keyword evidence="7" id="KW-1185">Reference proteome</keyword>
<evidence type="ECO:0000256" key="2">
    <source>
        <dbReference type="ARBA" id="ARBA00023267"/>
    </source>
</evidence>
<dbReference type="PROSITE" id="PS51733">
    <property type="entry name" value="BPL_LPL_CATALYTIC"/>
    <property type="match status" value="1"/>
</dbReference>
<dbReference type="InterPro" id="IPR004408">
    <property type="entry name" value="Biotin_CoA_COase_ligase"/>
</dbReference>
<dbReference type="KEGG" id="pfer:IRI77_03945"/>
<organism evidence="6 7">
    <name type="scientific">Paludibaculum fermentans</name>
    <dbReference type="NCBI Taxonomy" id="1473598"/>
    <lineage>
        <taxon>Bacteria</taxon>
        <taxon>Pseudomonadati</taxon>
        <taxon>Acidobacteriota</taxon>
        <taxon>Terriglobia</taxon>
        <taxon>Bryobacterales</taxon>
        <taxon>Bryobacteraceae</taxon>
        <taxon>Paludibaculum</taxon>
    </lineage>
</organism>
<protein>
    <recommendedName>
        <fullName evidence="3">biotin--[biotin carboxyl-carrier protein] ligase</fullName>
        <ecNumber evidence="3">6.3.4.15</ecNumber>
    </recommendedName>
</protein>
<name>A0A7S7SM43_PALFE</name>
<dbReference type="EC" id="6.3.4.15" evidence="3"/>
<dbReference type="RefSeq" id="WP_194450783.1">
    <property type="nucleotide sequence ID" value="NZ_CP063849.1"/>
</dbReference>
<feature type="domain" description="BPL/LPL catalytic" evidence="5">
    <location>
        <begin position="1"/>
        <end position="172"/>
    </location>
</feature>
<dbReference type="Pfam" id="PF03099">
    <property type="entry name" value="BPL_LplA_LipB"/>
    <property type="match status" value="1"/>
</dbReference>
<sequence>MRRTEWHQSIDSTMHRAAELAAEGCPAGTIVGADIQTAGQGRLGRTWHSNDGGLYFTMILRPKVEMRDLPMVTMASGVAVADALQMFAGVSVDLRWPNDVMVGERKLVGILAQWHAGAVLAGIGLNVSQSAFPDDVKNIATSLARETDRIHNKQVLLKAIAASVETHVEILETSGVTAILRLFANASSYVSGKRVKVELPGGDVVGTTAGLTPDGFLLLRKDDGEEITITAGGLRPV</sequence>
<evidence type="ECO:0000256" key="1">
    <source>
        <dbReference type="ARBA" id="ARBA00022598"/>
    </source>
</evidence>
<gene>
    <name evidence="6" type="ORF">IRI77_03945</name>
</gene>
<accession>A0A7S7SM43</accession>